<dbReference type="RefSeq" id="WP_121169956.1">
    <property type="nucleotide sequence ID" value="NZ_RBIE01000001.1"/>
</dbReference>
<dbReference type="AlphaFoldDB" id="A0A420W8S3"/>
<keyword evidence="1 2" id="KW-0690">Ribosome biogenesis</keyword>
<dbReference type="OrthoDB" id="14706at2"/>
<keyword evidence="4" id="KW-1185">Reference proteome</keyword>
<dbReference type="InterPro" id="IPR023799">
    <property type="entry name" value="RbfA_dom_sf"/>
</dbReference>
<name>A0A420W8S3_9BACT</name>
<dbReference type="HAMAP" id="MF_00003">
    <property type="entry name" value="RbfA"/>
    <property type="match status" value="1"/>
</dbReference>
<keyword evidence="2" id="KW-0963">Cytoplasm</keyword>
<comment type="subunit">
    <text evidence="2">Monomer. Binds 30S ribosomal subunits, but not 50S ribosomal subunits or 70S ribosomes.</text>
</comment>
<reference evidence="3 4" key="1">
    <citation type="submission" date="2018-10" db="EMBL/GenBank/DDBJ databases">
        <title>Genomic Encyclopedia of Type Strains, Phase IV (KMG-IV): sequencing the most valuable type-strain genomes for metagenomic binning, comparative biology and taxonomic classification.</title>
        <authorList>
            <person name="Goeker M."/>
        </authorList>
    </citation>
    <scope>NUCLEOTIDE SEQUENCE [LARGE SCALE GENOMIC DNA]</scope>
    <source>
        <strain evidence="3 4">DSM 15521</strain>
    </source>
</reference>
<evidence type="ECO:0000313" key="3">
    <source>
        <dbReference type="EMBL" id="RKQ63719.1"/>
    </source>
</evidence>
<dbReference type="PANTHER" id="PTHR33515">
    <property type="entry name" value="RIBOSOME-BINDING FACTOR A, CHLOROPLASTIC-RELATED"/>
    <property type="match status" value="1"/>
</dbReference>
<protein>
    <recommendedName>
        <fullName evidence="2">Ribosome-binding factor A</fullName>
    </recommendedName>
</protein>
<dbReference type="InterPro" id="IPR000238">
    <property type="entry name" value="RbfA"/>
</dbReference>
<dbReference type="Proteomes" id="UP000280881">
    <property type="component" value="Unassembled WGS sequence"/>
</dbReference>
<evidence type="ECO:0000256" key="2">
    <source>
        <dbReference type="HAMAP-Rule" id="MF_00003"/>
    </source>
</evidence>
<proteinExistence type="inferred from homology"/>
<accession>A0A420W8S3</accession>
<comment type="similarity">
    <text evidence="2">Belongs to the RbfA family.</text>
</comment>
<comment type="caution">
    <text evidence="3">The sequence shown here is derived from an EMBL/GenBank/DDBJ whole genome shotgun (WGS) entry which is preliminary data.</text>
</comment>
<dbReference type="NCBIfam" id="TIGR00082">
    <property type="entry name" value="rbfA"/>
    <property type="match status" value="1"/>
</dbReference>
<dbReference type="GO" id="GO:0043024">
    <property type="term" value="F:ribosomal small subunit binding"/>
    <property type="evidence" value="ECO:0007669"/>
    <property type="project" value="TreeGrafter"/>
</dbReference>
<dbReference type="InterPro" id="IPR015946">
    <property type="entry name" value="KH_dom-like_a/b"/>
</dbReference>
<dbReference type="GO" id="GO:0030490">
    <property type="term" value="P:maturation of SSU-rRNA"/>
    <property type="evidence" value="ECO:0007669"/>
    <property type="project" value="UniProtKB-UniRule"/>
</dbReference>
<dbReference type="EMBL" id="RBIE01000001">
    <property type="protein sequence ID" value="RKQ63719.1"/>
    <property type="molecule type" value="Genomic_DNA"/>
</dbReference>
<organism evidence="3 4">
    <name type="scientific">Thermovibrio guaymasensis</name>
    <dbReference type="NCBI Taxonomy" id="240167"/>
    <lineage>
        <taxon>Bacteria</taxon>
        <taxon>Pseudomonadati</taxon>
        <taxon>Aquificota</taxon>
        <taxon>Aquificia</taxon>
        <taxon>Desulfurobacteriales</taxon>
        <taxon>Desulfurobacteriaceae</taxon>
        <taxon>Thermovibrio</taxon>
    </lineage>
</organism>
<dbReference type="PANTHER" id="PTHR33515:SF1">
    <property type="entry name" value="RIBOSOME-BINDING FACTOR A, CHLOROPLASTIC-RELATED"/>
    <property type="match status" value="1"/>
</dbReference>
<gene>
    <name evidence="2" type="primary">rbfA</name>
    <name evidence="3" type="ORF">C7457_0599</name>
</gene>
<comment type="function">
    <text evidence="2">One of several proteins that assist in the late maturation steps of the functional core of the 30S ribosomal subunit. Associates with free 30S ribosomal subunits (but not with 30S subunits that are part of 70S ribosomes or polysomes). Required for efficient processing of 16S rRNA. May interact with the 5'-terminal helix region of 16S rRNA.</text>
</comment>
<evidence type="ECO:0000256" key="1">
    <source>
        <dbReference type="ARBA" id="ARBA00022517"/>
    </source>
</evidence>
<dbReference type="Gene3D" id="3.30.300.20">
    <property type="match status" value="1"/>
</dbReference>
<dbReference type="Pfam" id="PF02033">
    <property type="entry name" value="RBFA"/>
    <property type="match status" value="1"/>
</dbReference>
<evidence type="ECO:0000313" key="4">
    <source>
        <dbReference type="Proteomes" id="UP000280881"/>
    </source>
</evidence>
<sequence length="99" mass="11467">MKGIRRERLKSTLLREISEIIRREIDLPEDVFITVQRVELSKDGSKATVFISGLKKEDAIRAVEVLNRASRYIRHLLGKRIKVRTVPKPEFIVAPEVML</sequence>
<dbReference type="SUPFAM" id="SSF89919">
    <property type="entry name" value="Ribosome-binding factor A, RbfA"/>
    <property type="match status" value="1"/>
</dbReference>
<comment type="subcellular location">
    <subcellularLocation>
        <location evidence="2">Cytoplasm</location>
    </subcellularLocation>
</comment>
<dbReference type="GO" id="GO:0005829">
    <property type="term" value="C:cytosol"/>
    <property type="evidence" value="ECO:0007669"/>
    <property type="project" value="TreeGrafter"/>
</dbReference>